<keyword evidence="9" id="KW-0460">Magnesium</keyword>
<evidence type="ECO:0000256" key="2">
    <source>
        <dbReference type="ARBA" id="ARBA00007599"/>
    </source>
</evidence>
<comment type="similarity">
    <text evidence="2">Belongs to the TsaE family.</text>
</comment>
<evidence type="ECO:0000256" key="1">
    <source>
        <dbReference type="ARBA" id="ARBA00004496"/>
    </source>
</evidence>
<gene>
    <name evidence="11" type="primary">tsaE</name>
    <name evidence="11" type="ORF">WOB96_12655</name>
</gene>
<reference evidence="11 12" key="1">
    <citation type="submission" date="2024-04" db="EMBL/GenBank/DDBJ databases">
        <authorList>
            <person name="Abashina T."/>
            <person name="Shaikin A."/>
        </authorList>
    </citation>
    <scope>NUCLEOTIDE SEQUENCE [LARGE SCALE GENOMIC DNA]</scope>
    <source>
        <strain evidence="11 12">AAFK</strain>
    </source>
</reference>
<sequence length="149" mass="16474">MHWDIPSPELMREWGKTLGQALKPGTLVYLSGDLGAGKTTLASGILAGYGHAGRTKSPTYTLVESYETARGPAYHFDLYRLEDPEELDMMGFRDYLSSQSLCLVEWPERAAGLLPAPDLHLSLELCLPDHRITLFHASERGRACLPGDD</sequence>
<name>A0ABU9DAQ6_9PROT</name>
<accession>A0ABU9DAQ6</accession>
<evidence type="ECO:0000313" key="12">
    <source>
        <dbReference type="Proteomes" id="UP001446205"/>
    </source>
</evidence>
<keyword evidence="12" id="KW-1185">Reference proteome</keyword>
<dbReference type="NCBIfam" id="TIGR00150">
    <property type="entry name" value="T6A_YjeE"/>
    <property type="match status" value="1"/>
</dbReference>
<dbReference type="RefSeq" id="WP_341371660.1">
    <property type="nucleotide sequence ID" value="NZ_JBBPCO010000013.1"/>
</dbReference>
<evidence type="ECO:0000256" key="9">
    <source>
        <dbReference type="ARBA" id="ARBA00022842"/>
    </source>
</evidence>
<dbReference type="Gene3D" id="3.40.50.300">
    <property type="entry name" value="P-loop containing nucleotide triphosphate hydrolases"/>
    <property type="match status" value="1"/>
</dbReference>
<dbReference type="InterPro" id="IPR027417">
    <property type="entry name" value="P-loop_NTPase"/>
</dbReference>
<dbReference type="InterPro" id="IPR003442">
    <property type="entry name" value="T6A_TsaE"/>
</dbReference>
<evidence type="ECO:0000256" key="3">
    <source>
        <dbReference type="ARBA" id="ARBA00019010"/>
    </source>
</evidence>
<dbReference type="PANTHER" id="PTHR33540">
    <property type="entry name" value="TRNA THREONYLCARBAMOYLADENOSINE BIOSYNTHESIS PROTEIN TSAE"/>
    <property type="match status" value="1"/>
</dbReference>
<dbReference type="SUPFAM" id="SSF52540">
    <property type="entry name" value="P-loop containing nucleoside triphosphate hydrolases"/>
    <property type="match status" value="1"/>
</dbReference>
<evidence type="ECO:0000256" key="4">
    <source>
        <dbReference type="ARBA" id="ARBA00022490"/>
    </source>
</evidence>
<evidence type="ECO:0000256" key="5">
    <source>
        <dbReference type="ARBA" id="ARBA00022694"/>
    </source>
</evidence>
<dbReference type="Pfam" id="PF02367">
    <property type="entry name" value="TsaE"/>
    <property type="match status" value="1"/>
</dbReference>
<evidence type="ECO:0000313" key="11">
    <source>
        <dbReference type="EMBL" id="MEK8090606.1"/>
    </source>
</evidence>
<evidence type="ECO:0000256" key="7">
    <source>
        <dbReference type="ARBA" id="ARBA00022741"/>
    </source>
</evidence>
<evidence type="ECO:0000256" key="10">
    <source>
        <dbReference type="ARBA" id="ARBA00032441"/>
    </source>
</evidence>
<keyword evidence="8" id="KW-0067">ATP-binding</keyword>
<dbReference type="PANTHER" id="PTHR33540:SF2">
    <property type="entry name" value="TRNA THREONYLCARBAMOYLADENOSINE BIOSYNTHESIS PROTEIN TSAE"/>
    <property type="match status" value="1"/>
</dbReference>
<keyword evidence="5" id="KW-0819">tRNA processing</keyword>
<protein>
    <recommendedName>
        <fullName evidence="3">tRNA threonylcarbamoyladenosine biosynthesis protein TsaE</fullName>
    </recommendedName>
    <alternativeName>
        <fullName evidence="10">t(6)A37 threonylcarbamoyladenosine biosynthesis protein TsaE</fullName>
    </alternativeName>
</protein>
<keyword evidence="7" id="KW-0547">Nucleotide-binding</keyword>
<proteinExistence type="inferred from homology"/>
<comment type="subcellular location">
    <subcellularLocation>
        <location evidence="1">Cytoplasm</location>
    </subcellularLocation>
</comment>
<dbReference type="EMBL" id="JBBPCO010000013">
    <property type="protein sequence ID" value="MEK8090606.1"/>
    <property type="molecule type" value="Genomic_DNA"/>
</dbReference>
<evidence type="ECO:0000256" key="6">
    <source>
        <dbReference type="ARBA" id="ARBA00022723"/>
    </source>
</evidence>
<keyword evidence="6" id="KW-0479">Metal-binding</keyword>
<organism evidence="11 12">
    <name type="scientific">Thermithiobacillus plumbiphilus</name>
    <dbReference type="NCBI Taxonomy" id="1729899"/>
    <lineage>
        <taxon>Bacteria</taxon>
        <taxon>Pseudomonadati</taxon>
        <taxon>Pseudomonadota</taxon>
        <taxon>Acidithiobacillia</taxon>
        <taxon>Acidithiobacillales</taxon>
        <taxon>Thermithiobacillaceae</taxon>
        <taxon>Thermithiobacillus</taxon>
    </lineage>
</organism>
<keyword evidence="4" id="KW-0963">Cytoplasm</keyword>
<evidence type="ECO:0000256" key="8">
    <source>
        <dbReference type="ARBA" id="ARBA00022840"/>
    </source>
</evidence>
<comment type="caution">
    <text evidence="11">The sequence shown here is derived from an EMBL/GenBank/DDBJ whole genome shotgun (WGS) entry which is preliminary data.</text>
</comment>
<dbReference type="Proteomes" id="UP001446205">
    <property type="component" value="Unassembled WGS sequence"/>
</dbReference>